<dbReference type="AlphaFoldDB" id="A0A0D8HFU9"/>
<dbReference type="EMBL" id="JXYS01000075">
    <property type="protein sequence ID" value="KJF16764.1"/>
    <property type="molecule type" value="Genomic_DNA"/>
</dbReference>
<evidence type="ECO:0000256" key="1">
    <source>
        <dbReference type="SAM" id="MobiDB-lite"/>
    </source>
</evidence>
<organism evidence="3 4">
    <name type="scientific">Acidithrix ferrooxidans</name>
    <dbReference type="NCBI Taxonomy" id="1280514"/>
    <lineage>
        <taxon>Bacteria</taxon>
        <taxon>Bacillati</taxon>
        <taxon>Actinomycetota</taxon>
        <taxon>Acidimicrobiia</taxon>
        <taxon>Acidimicrobiales</taxon>
        <taxon>Acidimicrobiaceae</taxon>
        <taxon>Acidithrix</taxon>
    </lineage>
</organism>
<dbReference type="Proteomes" id="UP000032360">
    <property type="component" value="Unassembled WGS sequence"/>
</dbReference>
<proteinExistence type="predicted"/>
<dbReference type="STRING" id="1280514.AXFE_24290"/>
<keyword evidence="3" id="KW-0378">Hydrolase</keyword>
<dbReference type="OrthoDB" id="9815541at2"/>
<protein>
    <submittedName>
        <fullName evidence="3">N-acetylmuramoyl-L-alanine amidase CwlA</fullName>
        <ecNumber evidence="3">3.5.1.28</ecNumber>
    </submittedName>
</protein>
<feature type="domain" description="Peptidoglycan binding-like" evidence="2">
    <location>
        <begin position="106"/>
        <end position="162"/>
    </location>
</feature>
<dbReference type="EC" id="3.5.1.28" evidence="3"/>
<reference evidence="3 4" key="1">
    <citation type="submission" date="2015-01" db="EMBL/GenBank/DDBJ databases">
        <title>Draft genome of the acidophilic iron oxidizer Acidithrix ferrooxidans strain Py-F3.</title>
        <authorList>
            <person name="Poehlein A."/>
            <person name="Eisen S."/>
            <person name="Schloemann M."/>
            <person name="Johnson B.D."/>
            <person name="Daniel R."/>
            <person name="Muehling M."/>
        </authorList>
    </citation>
    <scope>NUCLEOTIDE SEQUENCE [LARGE SCALE GENOMIC DNA]</scope>
    <source>
        <strain evidence="3 4">Py-F3</strain>
    </source>
</reference>
<dbReference type="Gene3D" id="1.10.101.10">
    <property type="entry name" value="PGBD-like superfamily/PGBD"/>
    <property type="match status" value="2"/>
</dbReference>
<name>A0A0D8HFU9_9ACTN</name>
<evidence type="ECO:0000313" key="4">
    <source>
        <dbReference type="Proteomes" id="UP000032360"/>
    </source>
</evidence>
<feature type="domain" description="Peptidoglycan binding-like" evidence="2">
    <location>
        <begin position="33"/>
        <end position="86"/>
    </location>
</feature>
<evidence type="ECO:0000259" key="2">
    <source>
        <dbReference type="Pfam" id="PF01471"/>
    </source>
</evidence>
<keyword evidence="4" id="KW-1185">Reference proteome</keyword>
<evidence type="ECO:0000313" key="3">
    <source>
        <dbReference type="EMBL" id="KJF16764.1"/>
    </source>
</evidence>
<feature type="region of interest" description="Disordered" evidence="1">
    <location>
        <begin position="1"/>
        <end position="29"/>
    </location>
</feature>
<dbReference type="GO" id="GO:0008745">
    <property type="term" value="F:N-acetylmuramoyl-L-alanine amidase activity"/>
    <property type="evidence" value="ECO:0007669"/>
    <property type="project" value="UniProtKB-EC"/>
</dbReference>
<dbReference type="SUPFAM" id="SSF47090">
    <property type="entry name" value="PGBD-like"/>
    <property type="match status" value="2"/>
</dbReference>
<dbReference type="RefSeq" id="WP_052606099.1">
    <property type="nucleotide sequence ID" value="NZ_JXYS01000075.1"/>
</dbReference>
<gene>
    <name evidence="3" type="primary">cwlA</name>
    <name evidence="3" type="ORF">AXFE_24290</name>
</gene>
<accession>A0A0D8HFU9</accession>
<dbReference type="InterPro" id="IPR002477">
    <property type="entry name" value="Peptidoglycan-bd-like"/>
</dbReference>
<sequence>MTERSFKAGANEEFESDLGEADIPIGPGSKPTSVGHLQRLLTQCGYVAVDDLGTFGSSTKNQLRAFQQSKGITPNGICDGLTWHVLIEAHWKLGDRLLYLKTPMLRGDDIAQLQGRLSWLGFDPGKVDGVFGPKTLRAVGEFQINVGLSGDGISGAETIAELERNIGRSSVTVTSFKEALRFGDPAKDIRTLKLAIAAPLSLAVNAEMIRQSLNKEGIRSTSFIHPDITTIASLTNTSGADLSIFLEISRSNQGCISYFQGFRYTSTIGRSIAQTIADELEKVLPIPSVEVLGSTHRMLQLTRTPSVVVAIGEPHLWSLYSIEISAAIISGLTSWKADQQ</sequence>
<dbReference type="InterPro" id="IPR036365">
    <property type="entry name" value="PGBD-like_sf"/>
</dbReference>
<dbReference type="Pfam" id="PF01471">
    <property type="entry name" value="PG_binding_1"/>
    <property type="match status" value="2"/>
</dbReference>
<dbReference type="InterPro" id="IPR036366">
    <property type="entry name" value="PGBDSf"/>
</dbReference>
<comment type="caution">
    <text evidence="3">The sequence shown here is derived from an EMBL/GenBank/DDBJ whole genome shotgun (WGS) entry which is preliminary data.</text>
</comment>